<evidence type="ECO:0008006" key="6">
    <source>
        <dbReference type="Google" id="ProtNLM"/>
    </source>
</evidence>
<dbReference type="SUPFAM" id="SSF53756">
    <property type="entry name" value="UDP-Glycosyltransferase/glycogen phosphorylase"/>
    <property type="match status" value="1"/>
</dbReference>
<evidence type="ECO:0000259" key="3">
    <source>
        <dbReference type="Pfam" id="PF13439"/>
    </source>
</evidence>
<reference evidence="4" key="1">
    <citation type="journal article" date="2014" name="Int. J. Syst. Evol. Microbiol.">
        <title>Complete genome sequence of Corynebacterium casei LMG S-19264T (=DSM 44701T), isolated from a smear-ripened cheese.</title>
        <authorList>
            <consortium name="US DOE Joint Genome Institute (JGI-PGF)"/>
            <person name="Walter F."/>
            <person name="Albersmeier A."/>
            <person name="Kalinowski J."/>
            <person name="Ruckert C."/>
        </authorList>
    </citation>
    <scope>NUCLEOTIDE SEQUENCE</scope>
    <source>
        <strain evidence="4">KCTC 12988</strain>
    </source>
</reference>
<dbReference type="PANTHER" id="PTHR12526:SF638">
    <property type="entry name" value="SPORE COAT PROTEIN SA"/>
    <property type="match status" value="1"/>
</dbReference>
<name>A0A918TCT9_9BACT</name>
<dbReference type="InterPro" id="IPR001296">
    <property type="entry name" value="Glyco_trans_1"/>
</dbReference>
<sequence>MKILVHDYAGHPFQVQLSRELASRGHHVRHAYAGGLQTPRGELQKRESDPDSFDSFEVPMSPDYAKFKYSFIKRRAMEIEYGQSAAKMIREWKPELVISANTPTESQTGVLAGSQAVGAKFVYWCQDFYSIAVDKLVRKKIPVLGGLIGNYYKGLDRKHLQASDHVVAITEDFKPIMVDEFGVAADKVTVIPNWAPLENLPVDPKDNAWAAEQNLTGKFVVLYTGTLGMKHNPNLLLGVAERFKDNDEVRVVVISEGMGSDWLKEQKEAKGLSNLILLGYQPFDKLPQVLASGDVLTGVLEEDAGVFSVPSKVLTYLCAKKPILLAVPEVNLAARIIREEEAGLTVGPADEAGFWDAAEKLYNDRPMADAMAERARSYAEKTFDVKLIGNRFEDLMKQLEK</sequence>
<keyword evidence="5" id="KW-1185">Reference proteome</keyword>
<dbReference type="GO" id="GO:0016757">
    <property type="term" value="F:glycosyltransferase activity"/>
    <property type="evidence" value="ECO:0007669"/>
    <property type="project" value="InterPro"/>
</dbReference>
<dbReference type="CDD" id="cd03794">
    <property type="entry name" value="GT4_WbuB-like"/>
    <property type="match status" value="1"/>
</dbReference>
<feature type="domain" description="Glycosyltransferase subfamily 4-like N-terminal" evidence="3">
    <location>
        <begin position="16"/>
        <end position="197"/>
    </location>
</feature>
<dbReference type="Gene3D" id="3.40.50.2000">
    <property type="entry name" value="Glycogen Phosphorylase B"/>
    <property type="match status" value="2"/>
</dbReference>
<comment type="caution">
    <text evidence="4">The sequence shown here is derived from an EMBL/GenBank/DDBJ whole genome shotgun (WGS) entry which is preliminary data.</text>
</comment>
<dbReference type="PANTHER" id="PTHR12526">
    <property type="entry name" value="GLYCOSYLTRANSFERASE"/>
    <property type="match status" value="1"/>
</dbReference>
<proteinExistence type="predicted"/>
<dbReference type="Proteomes" id="UP000644507">
    <property type="component" value="Unassembled WGS sequence"/>
</dbReference>
<gene>
    <name evidence="4" type="ORF">GCM10007100_05990</name>
</gene>
<dbReference type="Pfam" id="PF13439">
    <property type="entry name" value="Glyco_transf_4"/>
    <property type="match status" value="1"/>
</dbReference>
<dbReference type="InterPro" id="IPR028098">
    <property type="entry name" value="Glyco_trans_4-like_N"/>
</dbReference>
<evidence type="ECO:0000313" key="4">
    <source>
        <dbReference type="EMBL" id="GHC43629.1"/>
    </source>
</evidence>
<evidence type="ECO:0000256" key="1">
    <source>
        <dbReference type="SAM" id="MobiDB-lite"/>
    </source>
</evidence>
<evidence type="ECO:0000313" key="5">
    <source>
        <dbReference type="Proteomes" id="UP000644507"/>
    </source>
</evidence>
<feature type="region of interest" description="Disordered" evidence="1">
    <location>
        <begin position="33"/>
        <end position="52"/>
    </location>
</feature>
<evidence type="ECO:0000259" key="2">
    <source>
        <dbReference type="Pfam" id="PF00534"/>
    </source>
</evidence>
<organism evidence="4 5">
    <name type="scientific">Roseibacillus persicicus</name>
    <dbReference type="NCBI Taxonomy" id="454148"/>
    <lineage>
        <taxon>Bacteria</taxon>
        <taxon>Pseudomonadati</taxon>
        <taxon>Verrucomicrobiota</taxon>
        <taxon>Verrucomicrobiia</taxon>
        <taxon>Verrucomicrobiales</taxon>
        <taxon>Verrucomicrobiaceae</taxon>
        <taxon>Roseibacillus</taxon>
    </lineage>
</organism>
<dbReference type="RefSeq" id="WP_189567224.1">
    <property type="nucleotide sequence ID" value="NZ_BMXI01000002.1"/>
</dbReference>
<dbReference type="Pfam" id="PF00534">
    <property type="entry name" value="Glycos_transf_1"/>
    <property type="match status" value="1"/>
</dbReference>
<dbReference type="EMBL" id="BMXI01000002">
    <property type="protein sequence ID" value="GHC43629.1"/>
    <property type="molecule type" value="Genomic_DNA"/>
</dbReference>
<protein>
    <recommendedName>
        <fullName evidence="6">Glycosyltransferase WbuB</fullName>
    </recommendedName>
</protein>
<accession>A0A918TCT9</accession>
<dbReference type="AlphaFoldDB" id="A0A918TCT9"/>
<reference evidence="4" key="2">
    <citation type="submission" date="2020-09" db="EMBL/GenBank/DDBJ databases">
        <authorList>
            <person name="Sun Q."/>
            <person name="Kim S."/>
        </authorList>
    </citation>
    <scope>NUCLEOTIDE SEQUENCE</scope>
    <source>
        <strain evidence="4">KCTC 12988</strain>
    </source>
</reference>
<feature type="domain" description="Glycosyl transferase family 1" evidence="2">
    <location>
        <begin position="213"/>
        <end position="377"/>
    </location>
</feature>